<accession>W2M5H6</accession>
<dbReference type="VEuPathDB" id="FungiDB:PPTG_03811"/>
<proteinExistence type="predicted"/>
<sequence>MFDMQWQTQTKPSITPYTQYWDIILGSIAALIREVYDLHFCRSEFEFQRLREQILQNWVTNPFLLVRSLPPSGFAATNNPSETFNALLKRDYTLRRRLKMGTLLRELAACCHDRSTSTHPFSYEVENPHAVSIRNGTGEADRCVGGVDVTPAYAGAPTIVKMASQLAKRVPIAPHKRKEKGIAVSAQMSVNYAPMEIQGQPWAGWDVDLTSRWYRCNYCHAFGICVHVLYALRVTENVDSRGRIVLVNRKERKRTGGDIGGRPLAVGPALTY</sequence>
<dbReference type="AlphaFoldDB" id="W2M5H6"/>
<gene>
    <name evidence="1" type="ORF">L914_21505</name>
</gene>
<protein>
    <submittedName>
        <fullName evidence="1">Uncharacterized protein</fullName>
    </submittedName>
</protein>
<organism evidence="1">
    <name type="scientific">Phytophthora nicotianae</name>
    <name type="common">Potato buckeye rot agent</name>
    <name type="synonym">Phytophthora parasitica</name>
    <dbReference type="NCBI Taxonomy" id="4792"/>
    <lineage>
        <taxon>Eukaryota</taxon>
        <taxon>Sar</taxon>
        <taxon>Stramenopiles</taxon>
        <taxon>Oomycota</taxon>
        <taxon>Peronosporomycetes</taxon>
        <taxon>Peronosporales</taxon>
        <taxon>Peronosporaceae</taxon>
        <taxon>Phytophthora</taxon>
    </lineage>
</organism>
<name>W2M5H6_PHYNI</name>
<dbReference type="Proteomes" id="UP000054532">
    <property type="component" value="Unassembled WGS sequence"/>
</dbReference>
<evidence type="ECO:0000313" key="1">
    <source>
        <dbReference type="EMBL" id="ETM30818.1"/>
    </source>
</evidence>
<reference evidence="1" key="1">
    <citation type="submission" date="2013-11" db="EMBL/GenBank/DDBJ databases">
        <title>The Genome Sequence of Phytophthora parasitica IAC_01/95.</title>
        <authorList>
            <consortium name="The Broad Institute Genomics Platform"/>
            <person name="Russ C."/>
            <person name="Tyler B."/>
            <person name="Panabieres F."/>
            <person name="Shan W."/>
            <person name="Tripathy S."/>
            <person name="Grunwald N."/>
            <person name="Machado M."/>
            <person name="Johnson C.S."/>
            <person name="Arredondo F."/>
            <person name="Hong C."/>
            <person name="Coffey M."/>
            <person name="Young S.K."/>
            <person name="Zeng Q."/>
            <person name="Gargeya S."/>
            <person name="Fitzgerald M."/>
            <person name="Abouelleil A."/>
            <person name="Alvarado L."/>
            <person name="Chapman S.B."/>
            <person name="Gainer-Dewar J."/>
            <person name="Goldberg J."/>
            <person name="Griggs A."/>
            <person name="Gujja S."/>
            <person name="Hansen M."/>
            <person name="Howarth C."/>
            <person name="Imamovic A."/>
            <person name="Ireland A."/>
            <person name="Larimer J."/>
            <person name="McCowan C."/>
            <person name="Murphy C."/>
            <person name="Pearson M."/>
            <person name="Poon T.W."/>
            <person name="Priest M."/>
            <person name="Roberts A."/>
            <person name="Saif S."/>
            <person name="Shea T."/>
            <person name="Sykes S."/>
            <person name="Wortman J."/>
            <person name="Nusbaum C."/>
            <person name="Birren B."/>
        </authorList>
    </citation>
    <scope>NUCLEOTIDE SEQUENCE [LARGE SCALE GENOMIC DNA]</scope>
    <source>
        <strain evidence="1">IAC_01/95</strain>
    </source>
</reference>
<dbReference type="EMBL" id="KI696754">
    <property type="protein sequence ID" value="ETM30818.1"/>
    <property type="molecule type" value="Genomic_DNA"/>
</dbReference>